<sequence>MSNLLIGFHRCHSLHLAVVIMLCLTGKYTLKPCLPSSCLNNIFTVDSHLNIEIADVAAHLVYKCLMLNVFATSFGPLHACASACQLVGERRRVEVSAAEQLNENCTHEPDTHCNVLIAQLTGEETETARKRRNV</sequence>
<dbReference type="Proteomes" id="UP001482620">
    <property type="component" value="Unassembled WGS sequence"/>
</dbReference>
<proteinExistence type="predicted"/>
<evidence type="ECO:0000256" key="1">
    <source>
        <dbReference type="SAM" id="SignalP"/>
    </source>
</evidence>
<organism evidence="2 3">
    <name type="scientific">Ilyodon furcidens</name>
    <name type="common">goldbreast splitfin</name>
    <dbReference type="NCBI Taxonomy" id="33524"/>
    <lineage>
        <taxon>Eukaryota</taxon>
        <taxon>Metazoa</taxon>
        <taxon>Chordata</taxon>
        <taxon>Craniata</taxon>
        <taxon>Vertebrata</taxon>
        <taxon>Euteleostomi</taxon>
        <taxon>Actinopterygii</taxon>
        <taxon>Neopterygii</taxon>
        <taxon>Teleostei</taxon>
        <taxon>Neoteleostei</taxon>
        <taxon>Acanthomorphata</taxon>
        <taxon>Ovalentaria</taxon>
        <taxon>Atherinomorphae</taxon>
        <taxon>Cyprinodontiformes</taxon>
        <taxon>Goodeidae</taxon>
        <taxon>Ilyodon</taxon>
    </lineage>
</organism>
<dbReference type="EMBL" id="JAHRIQ010070103">
    <property type="protein sequence ID" value="MEQ2243615.1"/>
    <property type="molecule type" value="Genomic_DNA"/>
</dbReference>
<evidence type="ECO:0000313" key="2">
    <source>
        <dbReference type="EMBL" id="MEQ2243615.1"/>
    </source>
</evidence>
<comment type="caution">
    <text evidence="2">The sequence shown here is derived from an EMBL/GenBank/DDBJ whole genome shotgun (WGS) entry which is preliminary data.</text>
</comment>
<reference evidence="2 3" key="1">
    <citation type="submission" date="2021-06" db="EMBL/GenBank/DDBJ databases">
        <authorList>
            <person name="Palmer J.M."/>
        </authorList>
    </citation>
    <scope>NUCLEOTIDE SEQUENCE [LARGE SCALE GENOMIC DNA]</scope>
    <source>
        <strain evidence="3">if_2019</strain>
        <tissue evidence="2">Muscle</tissue>
    </source>
</reference>
<evidence type="ECO:0008006" key="4">
    <source>
        <dbReference type="Google" id="ProtNLM"/>
    </source>
</evidence>
<protein>
    <recommendedName>
        <fullName evidence="4">Secreted protein</fullName>
    </recommendedName>
</protein>
<accession>A0ABV0UEG2</accession>
<gene>
    <name evidence="2" type="ORF">ILYODFUR_008680</name>
</gene>
<keyword evidence="3" id="KW-1185">Reference proteome</keyword>
<feature type="chain" id="PRO_5046317695" description="Secreted protein" evidence="1">
    <location>
        <begin position="30"/>
        <end position="134"/>
    </location>
</feature>
<feature type="signal peptide" evidence="1">
    <location>
        <begin position="1"/>
        <end position="29"/>
    </location>
</feature>
<keyword evidence="1" id="KW-0732">Signal</keyword>
<name>A0ABV0UEG2_9TELE</name>
<evidence type="ECO:0000313" key="3">
    <source>
        <dbReference type="Proteomes" id="UP001482620"/>
    </source>
</evidence>